<dbReference type="RefSeq" id="WP_168608375.1">
    <property type="nucleotide sequence ID" value="NZ_JAAZQD010000001.1"/>
</dbReference>
<dbReference type="GO" id="GO:0046872">
    <property type="term" value="F:metal ion binding"/>
    <property type="evidence" value="ECO:0007669"/>
    <property type="project" value="UniProtKB-KW"/>
</dbReference>
<feature type="binding site" evidence="6">
    <location>
        <position position="466"/>
    </location>
    <ligand>
        <name>Ca(2+)</name>
        <dbReference type="ChEBI" id="CHEBI:29108"/>
    </ligand>
</feature>
<keyword evidence="3" id="KW-0865">Zymogen</keyword>
<comment type="similarity">
    <text evidence="1">Belongs to the peptidase S45 family.</text>
</comment>
<organism evidence="7 8">
    <name type="scientific">Oleiagrimonas citrea</name>
    <dbReference type="NCBI Taxonomy" id="1665687"/>
    <lineage>
        <taxon>Bacteria</taxon>
        <taxon>Pseudomonadati</taxon>
        <taxon>Pseudomonadota</taxon>
        <taxon>Gammaproteobacteria</taxon>
        <taxon>Lysobacterales</taxon>
        <taxon>Rhodanobacteraceae</taxon>
        <taxon>Oleiagrimonas</taxon>
    </lineage>
</organism>
<evidence type="ECO:0000256" key="4">
    <source>
        <dbReference type="ARBA" id="ARBA00038735"/>
    </source>
</evidence>
<accession>A0A846ZK02</accession>
<name>A0A846ZK02_9GAMM</name>
<feature type="binding site" evidence="6">
    <location>
        <position position="338"/>
    </location>
    <ligand>
        <name>Ca(2+)</name>
        <dbReference type="ChEBI" id="CHEBI:29108"/>
    </ligand>
</feature>
<dbReference type="InterPro" id="IPR029055">
    <property type="entry name" value="Ntn_hydrolases_N"/>
</dbReference>
<dbReference type="InterPro" id="IPR002692">
    <property type="entry name" value="S45"/>
</dbReference>
<dbReference type="Gene3D" id="1.10.439.10">
    <property type="entry name" value="Penicillin Amidohydrolase, domain 1"/>
    <property type="match status" value="1"/>
</dbReference>
<dbReference type="InterPro" id="IPR043147">
    <property type="entry name" value="Penicillin_amidase_A-knob"/>
</dbReference>
<evidence type="ECO:0000313" key="7">
    <source>
        <dbReference type="EMBL" id="NKZ37903.1"/>
    </source>
</evidence>
<dbReference type="InterPro" id="IPR023343">
    <property type="entry name" value="Penicillin_amidase_dom1"/>
</dbReference>
<comment type="cofactor">
    <cofactor evidence="6">
        <name>Ca(2+)</name>
        <dbReference type="ChEBI" id="CHEBI:29108"/>
    </cofactor>
    <text evidence="6">Binds 1 Ca(2+) ion per dimer.</text>
</comment>
<evidence type="ECO:0000256" key="2">
    <source>
        <dbReference type="ARBA" id="ARBA00022801"/>
    </source>
</evidence>
<gene>
    <name evidence="7" type="ORF">HF690_02920</name>
</gene>
<dbReference type="SUPFAM" id="SSF56235">
    <property type="entry name" value="N-terminal nucleophile aminohydrolases (Ntn hydrolases)"/>
    <property type="match status" value="1"/>
</dbReference>
<dbReference type="Pfam" id="PF01804">
    <property type="entry name" value="Penicil_amidase"/>
    <property type="match status" value="1"/>
</dbReference>
<dbReference type="GO" id="GO:0017000">
    <property type="term" value="P:antibiotic biosynthetic process"/>
    <property type="evidence" value="ECO:0007669"/>
    <property type="project" value="InterPro"/>
</dbReference>
<dbReference type="InterPro" id="IPR014395">
    <property type="entry name" value="Pen/GL7ACA/AHL_acylase"/>
</dbReference>
<keyword evidence="8" id="KW-1185">Reference proteome</keyword>
<feature type="active site" description="Nucleophile" evidence="5">
    <location>
        <position position="259"/>
    </location>
</feature>
<dbReference type="PANTHER" id="PTHR34218">
    <property type="entry name" value="PEPTIDASE S45 PENICILLIN AMIDASE"/>
    <property type="match status" value="1"/>
</dbReference>
<sequence>MMRWIKRILAGIVLLVLVVAAAGYLAFAGSEARLDGRITAKGLSAPVTIARDHLGVATITADNRTDLAYALGFEHAQERFFQMDLQRRMAAGELAALVGPGALKLDLDHRRHRFRERDRALIKNLPAEQRALLAAYRDGVNAGLKKLRVRPWEYLLLRTKPKPWRLEDTFLTVDAMFLDLNRNGDDLREMDIERLRKALPRPVADLLMARSPRWEAPLQGDPSPAPVLPDASVFTLRGQPPAPAASVALVGPDAAFPGSNNFAVAGSLTGGGAIVANDMHLSLRVPNIWFRAQLRYKNDVGALVVLNGLTLPGTPMLIDGSNGHIAWAFTNSYGDWQDWVRVDLDPKNPNRYRTPDGWAPIQDHQETIAVKGETARTLTVRETRWGPIMGKDLDGTPLALSWIAHLPRTHNLNLLKLEQVDTVHQALLVAPTIGMPPQNFTVGDAAGHIGWTVTGNALPLRSGFDPLVPADWSVQGTGWIGFASPLQFPRIEDPVDGRLWTANNRTTSGDWLTLLGDGGYDRGARAQQIRDDLNARNRFTTESMLAIQLDDRAVFLTRWQQLLQDVLKRHDEVHLDALQKLTAHWQGRASIGSVDYRLVRAFREQVVERVLAPFVARVRKKYPDFKLPMHSEAAVWTMIQQRPMNLLDPRFADWDALLLDAAQAVNQNLGSRPGGLAAQTWGARNTAAIRHPLARVLPGFLARRLSMPAQPLPGDHDMPRVQTPDFGASERFGIMPGHEARSYLHMPGGQSDHPLSPFFGAGHEAWVHGRPTPLLPGPVEHSLTLEPAASGS</sequence>
<dbReference type="PIRSF" id="PIRSF001227">
    <property type="entry name" value="Pen_acylase"/>
    <property type="match status" value="1"/>
</dbReference>
<dbReference type="Proteomes" id="UP000541636">
    <property type="component" value="Unassembled WGS sequence"/>
</dbReference>
<evidence type="ECO:0000256" key="3">
    <source>
        <dbReference type="ARBA" id="ARBA00023145"/>
    </source>
</evidence>
<dbReference type="InterPro" id="IPR043146">
    <property type="entry name" value="Penicillin_amidase_N_B-knob"/>
</dbReference>
<keyword evidence="6" id="KW-0479">Metal-binding</keyword>
<keyword evidence="6" id="KW-0106">Calcium</keyword>
<feature type="binding site" evidence="6">
    <location>
        <position position="189"/>
    </location>
    <ligand>
        <name>Ca(2+)</name>
        <dbReference type="ChEBI" id="CHEBI:29108"/>
    </ligand>
</feature>
<evidence type="ECO:0000256" key="5">
    <source>
        <dbReference type="PIRSR" id="PIRSR001227-1"/>
    </source>
</evidence>
<dbReference type="CDD" id="cd03747">
    <property type="entry name" value="Ntn_PGA_like"/>
    <property type="match status" value="1"/>
</dbReference>
<evidence type="ECO:0000313" key="8">
    <source>
        <dbReference type="Proteomes" id="UP000541636"/>
    </source>
</evidence>
<dbReference type="Gene3D" id="2.30.120.10">
    <property type="match status" value="1"/>
</dbReference>
<dbReference type="GO" id="GO:0016811">
    <property type="term" value="F:hydrolase activity, acting on carbon-nitrogen (but not peptide) bonds, in linear amides"/>
    <property type="evidence" value="ECO:0007669"/>
    <property type="project" value="InterPro"/>
</dbReference>
<dbReference type="Gene3D" id="3.60.20.10">
    <property type="entry name" value="Glutamine Phosphoribosylpyrophosphate, subunit 1, domain 1"/>
    <property type="match status" value="1"/>
</dbReference>
<comment type="caution">
    <text evidence="7">The sequence shown here is derived from an EMBL/GenBank/DDBJ whole genome shotgun (WGS) entry which is preliminary data.</text>
</comment>
<keyword evidence="2" id="KW-0378">Hydrolase</keyword>
<reference evidence="7 8" key="1">
    <citation type="journal article" date="2017" name="Int. J. Syst. Evol. Microbiol.">
        <title>Oleiagrimonas citrea sp. nov., a marine bacterium isolated from tidal flat sediment and emended description of the genus Oleiagrimonas Fang et al. 2015 and Oleiagrimonas soli.</title>
        <authorList>
            <person name="Yang S.H."/>
            <person name="Seo H.S."/>
            <person name="Seong C.N."/>
            <person name="Kwon K.K."/>
        </authorList>
    </citation>
    <scope>NUCLEOTIDE SEQUENCE [LARGE SCALE GENOMIC DNA]</scope>
    <source>
        <strain evidence="7 8">MEBiC09124</strain>
    </source>
</reference>
<dbReference type="PANTHER" id="PTHR34218:SF4">
    <property type="entry name" value="ACYL-HOMOSERINE LACTONE ACYLASE QUIP"/>
    <property type="match status" value="1"/>
</dbReference>
<dbReference type="EMBL" id="JAAZQD010000001">
    <property type="protein sequence ID" value="NKZ37903.1"/>
    <property type="molecule type" value="Genomic_DNA"/>
</dbReference>
<dbReference type="Gene3D" id="1.10.1400.10">
    <property type="match status" value="1"/>
</dbReference>
<evidence type="ECO:0000256" key="6">
    <source>
        <dbReference type="PIRSR" id="PIRSR001227-2"/>
    </source>
</evidence>
<proteinExistence type="inferred from homology"/>
<comment type="subunit">
    <text evidence="4">Heterodimer of an alpha subunit and a beta subunit processed from the same precursor.</text>
</comment>
<protein>
    <submittedName>
        <fullName evidence="7">Penicillin acylase family protein</fullName>
    </submittedName>
</protein>
<feature type="binding site" evidence="6">
    <location>
        <position position="335"/>
    </location>
    <ligand>
        <name>Ca(2+)</name>
        <dbReference type="ChEBI" id="CHEBI:29108"/>
    </ligand>
</feature>
<dbReference type="AlphaFoldDB" id="A0A846ZK02"/>
<evidence type="ECO:0000256" key="1">
    <source>
        <dbReference type="ARBA" id="ARBA00006586"/>
    </source>
</evidence>